<sequence>MGCDGALNWVGDDDAAEPVETNVAIFYPSNPTAFDNARDATLFTRLSTHSSHQELAAALDAAPDLDETFCLSVNNVILVFSASHEEHAVHCRKVLDMLLAHGCPMCLDFHDSVFDVATSAAAGIRLDQVDEFKVYMVLNLGVPGP</sequence>
<comment type="caution">
    <text evidence="1">The sequence shown here is derived from an EMBL/GenBank/DDBJ whole genome shotgun (WGS) entry which is preliminary data.</text>
</comment>
<reference evidence="1" key="1">
    <citation type="submission" date="2023-06" db="EMBL/GenBank/DDBJ databases">
        <title>Multi-omics analyses reveal the molecular pathogenesis toolkit of Lasiodiplodia hormozganensis, a cross-kingdom pathogen.</title>
        <authorList>
            <person name="Felix C."/>
            <person name="Meneses R."/>
            <person name="Goncalves M.F.M."/>
            <person name="Tilleman L."/>
            <person name="Duarte A.S."/>
            <person name="Jorrin-Novo J.V."/>
            <person name="Van De Peer Y."/>
            <person name="Deforce D."/>
            <person name="Van Nieuwerburgh F."/>
            <person name="Esteves A.C."/>
            <person name="Alves A."/>
        </authorList>
    </citation>
    <scope>NUCLEOTIDE SEQUENCE</scope>
    <source>
        <strain evidence="1">CBS 339.90</strain>
    </source>
</reference>
<keyword evidence="2" id="KW-1185">Reference proteome</keyword>
<organism evidence="1 2">
    <name type="scientific">Lasiodiplodia hormozganensis</name>
    <dbReference type="NCBI Taxonomy" id="869390"/>
    <lineage>
        <taxon>Eukaryota</taxon>
        <taxon>Fungi</taxon>
        <taxon>Dikarya</taxon>
        <taxon>Ascomycota</taxon>
        <taxon>Pezizomycotina</taxon>
        <taxon>Dothideomycetes</taxon>
        <taxon>Dothideomycetes incertae sedis</taxon>
        <taxon>Botryosphaeriales</taxon>
        <taxon>Botryosphaeriaceae</taxon>
        <taxon>Lasiodiplodia</taxon>
    </lineage>
</organism>
<name>A0AA39U1E9_9PEZI</name>
<dbReference type="AlphaFoldDB" id="A0AA39U1E9"/>
<dbReference type="Proteomes" id="UP001175001">
    <property type="component" value="Unassembled WGS sequence"/>
</dbReference>
<evidence type="ECO:0000313" key="1">
    <source>
        <dbReference type="EMBL" id="KAK0609785.1"/>
    </source>
</evidence>
<proteinExistence type="predicted"/>
<evidence type="ECO:0000313" key="2">
    <source>
        <dbReference type="Proteomes" id="UP001175001"/>
    </source>
</evidence>
<gene>
    <name evidence="1" type="ORF">DIS24_g12261</name>
</gene>
<protein>
    <submittedName>
        <fullName evidence="1">Uncharacterized protein</fullName>
    </submittedName>
</protein>
<dbReference type="EMBL" id="JAUJDW010000243">
    <property type="protein sequence ID" value="KAK0609785.1"/>
    <property type="molecule type" value="Genomic_DNA"/>
</dbReference>
<accession>A0AA39U1E9</accession>